<evidence type="ECO:0000256" key="2">
    <source>
        <dbReference type="ARBA" id="ARBA00022801"/>
    </source>
</evidence>
<dbReference type="InterPro" id="IPR001547">
    <property type="entry name" value="Glyco_hydro_5"/>
</dbReference>
<keyword evidence="4" id="KW-0119">Carbohydrate metabolism</keyword>
<keyword evidence="6" id="KW-0624">Polysaccharide degradation</keyword>
<proteinExistence type="inferred from homology"/>
<dbReference type="SUPFAM" id="SSF51445">
    <property type="entry name" value="(Trans)glycosidases"/>
    <property type="match status" value="1"/>
</dbReference>
<sequence>MLTPAQTFEIAKLQDPNQGRMSMDRRSFVKGATAACILAASADSVTMGQTQGQAGSTQASRSTIRWKGFNLQWQQRKTDPSTKPAYEESDFQNMSNWGFTFARLPLSYWIWGKPTDWTYIDPEPLKRLDRAVDLGRQWNIHINLNFHRIPGYCINGRELEPADLFTGRAAERDRALQAAVYHWRYFAKRFKSVSSRNLSFDLINEPPKMRSYEGAFQERYVEIVQALVKAIREEDSDRMIFADGINIGQSPVIELADLNLIQSTRGYQPKAVSHYTATWVPKDEFETFKTPTWPLTDDKGVVWDRAKLKQEYIDKYKPLTDRNVLVHVGEWGCYNKTPHEVALAWMRDCISCWNQAGWGWALWNLRGDFGVMDSGRADVAYEDYQGHKLDRQMLELLREPPKETTA</sequence>
<evidence type="ECO:0000256" key="7">
    <source>
        <dbReference type="RuleBase" id="RU361153"/>
    </source>
</evidence>
<dbReference type="InterPro" id="IPR017853">
    <property type="entry name" value="GH"/>
</dbReference>
<dbReference type="InterPro" id="IPR050386">
    <property type="entry name" value="Glycosyl_hydrolase_5"/>
</dbReference>
<accession>A0A2Z5G0V4</accession>
<dbReference type="GO" id="GO:0030245">
    <property type="term" value="P:cellulose catabolic process"/>
    <property type="evidence" value="ECO:0007669"/>
    <property type="project" value="UniProtKB-KW"/>
</dbReference>
<dbReference type="PANTHER" id="PTHR31297:SF41">
    <property type="entry name" value="ENDOGLUCANASE, PUTATIVE (AFU_ORTHOLOGUE AFUA_5G01830)-RELATED"/>
    <property type="match status" value="1"/>
</dbReference>
<comment type="similarity">
    <text evidence="1 7">Belongs to the glycosyl hydrolase 5 (cellulase A) family.</text>
</comment>
<dbReference type="Proteomes" id="UP000253606">
    <property type="component" value="Chromosome"/>
</dbReference>
<keyword evidence="5 7" id="KW-0326">Glycosidase</keyword>
<dbReference type="EMBL" id="CP030840">
    <property type="protein sequence ID" value="AXC12793.1"/>
    <property type="molecule type" value="Genomic_DNA"/>
</dbReference>
<organism evidence="9 10">
    <name type="scientific">Acidisarcina polymorpha</name>
    <dbReference type="NCBI Taxonomy" id="2211140"/>
    <lineage>
        <taxon>Bacteria</taxon>
        <taxon>Pseudomonadati</taxon>
        <taxon>Acidobacteriota</taxon>
        <taxon>Terriglobia</taxon>
        <taxon>Terriglobales</taxon>
        <taxon>Acidobacteriaceae</taxon>
        <taxon>Acidisarcina</taxon>
    </lineage>
</organism>
<dbReference type="GO" id="GO:0005576">
    <property type="term" value="C:extracellular region"/>
    <property type="evidence" value="ECO:0007669"/>
    <property type="project" value="TreeGrafter"/>
</dbReference>
<evidence type="ECO:0000313" key="10">
    <source>
        <dbReference type="Proteomes" id="UP000253606"/>
    </source>
</evidence>
<evidence type="ECO:0000313" key="9">
    <source>
        <dbReference type="EMBL" id="AXC12793.1"/>
    </source>
</evidence>
<evidence type="ECO:0000256" key="1">
    <source>
        <dbReference type="ARBA" id="ARBA00005641"/>
    </source>
</evidence>
<evidence type="ECO:0000256" key="4">
    <source>
        <dbReference type="ARBA" id="ARBA00023277"/>
    </source>
</evidence>
<dbReference type="KEGG" id="abas:ACPOL_3508"/>
<gene>
    <name evidence="9" type="ORF">ACPOL_3508</name>
</gene>
<keyword evidence="3" id="KW-0136">Cellulose degradation</keyword>
<keyword evidence="2 7" id="KW-0378">Hydrolase</keyword>
<evidence type="ECO:0000256" key="5">
    <source>
        <dbReference type="ARBA" id="ARBA00023295"/>
    </source>
</evidence>
<dbReference type="PANTHER" id="PTHR31297">
    <property type="entry name" value="GLUCAN ENDO-1,6-BETA-GLUCOSIDASE B"/>
    <property type="match status" value="1"/>
</dbReference>
<dbReference type="GO" id="GO:0008422">
    <property type="term" value="F:beta-glucosidase activity"/>
    <property type="evidence" value="ECO:0007669"/>
    <property type="project" value="TreeGrafter"/>
</dbReference>
<dbReference type="GO" id="GO:0009986">
    <property type="term" value="C:cell surface"/>
    <property type="evidence" value="ECO:0007669"/>
    <property type="project" value="TreeGrafter"/>
</dbReference>
<feature type="domain" description="Glycoside hydrolase family 5" evidence="8">
    <location>
        <begin position="60"/>
        <end position="366"/>
    </location>
</feature>
<dbReference type="Gene3D" id="3.20.20.80">
    <property type="entry name" value="Glycosidases"/>
    <property type="match status" value="1"/>
</dbReference>
<keyword evidence="10" id="KW-1185">Reference proteome</keyword>
<reference evidence="9 10" key="1">
    <citation type="journal article" date="2018" name="Front. Microbiol.">
        <title>Hydrolytic Capabilities as a Key to Environmental Success: Chitinolytic and Cellulolytic Acidobacteria From Acidic Sub-arctic Soils and Boreal Peatlands.</title>
        <authorList>
            <person name="Belova S.E."/>
            <person name="Ravin N.V."/>
            <person name="Pankratov T.A."/>
            <person name="Rakitin A.L."/>
            <person name="Ivanova A.A."/>
            <person name="Beletsky A.V."/>
            <person name="Mardanov A.V."/>
            <person name="Sinninghe Damste J.S."/>
            <person name="Dedysh S.N."/>
        </authorList>
    </citation>
    <scope>NUCLEOTIDE SEQUENCE [LARGE SCALE GENOMIC DNA]</scope>
    <source>
        <strain evidence="9 10">SBC82</strain>
    </source>
</reference>
<evidence type="ECO:0000256" key="6">
    <source>
        <dbReference type="ARBA" id="ARBA00023326"/>
    </source>
</evidence>
<name>A0A2Z5G0V4_9BACT</name>
<protein>
    <recommendedName>
        <fullName evidence="8">Glycoside hydrolase family 5 domain-containing protein</fullName>
    </recommendedName>
</protein>
<dbReference type="AlphaFoldDB" id="A0A2Z5G0V4"/>
<dbReference type="Pfam" id="PF00150">
    <property type="entry name" value="Cellulase"/>
    <property type="match status" value="1"/>
</dbReference>
<evidence type="ECO:0000259" key="8">
    <source>
        <dbReference type="Pfam" id="PF00150"/>
    </source>
</evidence>
<evidence type="ECO:0000256" key="3">
    <source>
        <dbReference type="ARBA" id="ARBA00023001"/>
    </source>
</evidence>